<reference evidence="1 2" key="1">
    <citation type="journal article" date="2016" name="Biochim. Biophys. Acta">
        <title>Characterization of red-shifted phycobilisomes isolated from the chlorophyll f-containing cyanobacterium Halomicronema hongdechloris.</title>
        <authorList>
            <person name="Li Y."/>
            <person name="Lin Y."/>
            <person name="Garvey C.J."/>
            <person name="Birch D."/>
            <person name="Corkery R.W."/>
            <person name="Loughlin P.C."/>
            <person name="Scheer H."/>
            <person name="Willows R.D."/>
            <person name="Chen M."/>
        </authorList>
    </citation>
    <scope>NUCLEOTIDE SEQUENCE [LARGE SCALE GENOMIC DNA]</scope>
    <source>
        <strain evidence="1 2">C2206</strain>
    </source>
</reference>
<keyword evidence="2" id="KW-1185">Reference proteome</keyword>
<organism evidence="1 2">
    <name type="scientific">Halomicronema hongdechloris C2206</name>
    <dbReference type="NCBI Taxonomy" id="1641165"/>
    <lineage>
        <taxon>Bacteria</taxon>
        <taxon>Bacillati</taxon>
        <taxon>Cyanobacteriota</taxon>
        <taxon>Cyanophyceae</taxon>
        <taxon>Nodosilineales</taxon>
        <taxon>Nodosilineaceae</taxon>
        <taxon>Halomicronema</taxon>
    </lineage>
</organism>
<dbReference type="EMBL" id="CP021983">
    <property type="protein sequence ID" value="ASC72831.1"/>
    <property type="molecule type" value="Genomic_DNA"/>
</dbReference>
<dbReference type="AlphaFoldDB" id="A0A1Z3HR96"/>
<dbReference type="NCBIfam" id="NF047399">
    <property type="entry name" value="BrnA_antitoxin_add"/>
    <property type="match status" value="1"/>
</dbReference>
<evidence type="ECO:0000313" key="2">
    <source>
        <dbReference type="Proteomes" id="UP000191901"/>
    </source>
</evidence>
<name>A0A1Z3HR96_9CYAN</name>
<evidence type="ECO:0000313" key="1">
    <source>
        <dbReference type="EMBL" id="ASC72831.1"/>
    </source>
</evidence>
<proteinExistence type="predicted"/>
<dbReference type="Pfam" id="PF12441">
    <property type="entry name" value="CopG_antitoxin"/>
    <property type="match status" value="1"/>
</dbReference>
<dbReference type="Proteomes" id="UP000191901">
    <property type="component" value="Chromosome"/>
</dbReference>
<protein>
    <recommendedName>
        <fullName evidence="3">CopG family transcriptional regulator</fullName>
    </recommendedName>
</protein>
<gene>
    <name evidence="1" type="ORF">XM38_037900</name>
</gene>
<dbReference type="OrthoDB" id="9798485at2"/>
<dbReference type="KEGG" id="hhg:XM38_037900"/>
<dbReference type="STRING" id="1641165.XM38_06685"/>
<dbReference type="RefSeq" id="WP_080806923.1">
    <property type="nucleotide sequence ID" value="NZ_CP021983.2"/>
</dbReference>
<dbReference type="InterPro" id="IPR022148">
    <property type="entry name" value="CopG_antitoxin"/>
</dbReference>
<sequence length="75" mass="8430">MKAKDFDQQFEDGEDLTPYLDLSQAKRLGSDRQSISIDLPVWLLERINEEANRLGTTAQDVIQTSLAEHLAASEP</sequence>
<evidence type="ECO:0008006" key="3">
    <source>
        <dbReference type="Google" id="ProtNLM"/>
    </source>
</evidence>
<accession>A0A1Z3HR96</accession>